<dbReference type="GeneID" id="34684398"/>
<dbReference type="EMBL" id="LN736361">
    <property type="protein sequence ID" value="CEP60985.1"/>
    <property type="molecule type" value="Genomic_DNA"/>
</dbReference>
<proteinExistence type="inferred from homology"/>
<evidence type="ECO:0000313" key="7">
    <source>
        <dbReference type="Proteomes" id="UP000054304"/>
    </source>
</evidence>
<dbReference type="GO" id="GO:0042797">
    <property type="term" value="P:tRNA transcription by RNA polymerase III"/>
    <property type="evidence" value="ECO:0007669"/>
    <property type="project" value="EnsemblFungi"/>
</dbReference>
<reference evidence="6 7" key="1">
    <citation type="submission" date="2014-12" db="EMBL/GenBank/DDBJ databases">
        <authorList>
            <person name="Neuveglise Cecile"/>
        </authorList>
    </citation>
    <scope>NUCLEOTIDE SEQUENCE [LARGE SCALE GENOMIC DNA]</scope>
    <source>
        <strain evidence="6 7">CBS 12615</strain>
    </source>
</reference>
<dbReference type="Proteomes" id="UP000054304">
    <property type="component" value="Unassembled WGS sequence"/>
</dbReference>
<dbReference type="STRING" id="1245769.A0A0C7MZH5"/>
<dbReference type="InterPro" id="IPR029040">
    <property type="entry name" value="RPABC4/Spt4"/>
</dbReference>
<protein>
    <submittedName>
        <fullName evidence="6">LALA0S02e04170g1_1</fullName>
    </submittedName>
</protein>
<keyword evidence="2" id="KW-0479">Metal-binding</keyword>
<dbReference type="GO" id="GO:0005777">
    <property type="term" value="C:peroxisome"/>
    <property type="evidence" value="ECO:0007669"/>
    <property type="project" value="EnsemblFungi"/>
</dbReference>
<keyword evidence="3" id="KW-0862">Zinc</keyword>
<comment type="subcellular location">
    <subcellularLocation>
        <location evidence="1">Nucleus</location>
    </subcellularLocation>
</comment>
<dbReference type="GO" id="GO:0006368">
    <property type="term" value="P:transcription elongation by RNA polymerase II"/>
    <property type="evidence" value="ECO:0007669"/>
    <property type="project" value="EnsemblFungi"/>
</dbReference>
<dbReference type="GO" id="GO:0003899">
    <property type="term" value="F:DNA-directed RNA polymerase activity"/>
    <property type="evidence" value="ECO:0007669"/>
    <property type="project" value="EnsemblFungi"/>
</dbReference>
<sequence length="70" mass="7685">MSREGFQIPTNLDAAAAGTAAARTATLKYICAECSAKLSLSRTDPVRCKECGHRILLKARTKRMVQFEAR</sequence>
<dbReference type="GO" id="GO:0003677">
    <property type="term" value="F:DNA binding"/>
    <property type="evidence" value="ECO:0007669"/>
    <property type="project" value="InterPro"/>
</dbReference>
<evidence type="ECO:0000256" key="1">
    <source>
        <dbReference type="ARBA" id="ARBA00004123"/>
    </source>
</evidence>
<dbReference type="PANTHER" id="PTHR12056:SF2">
    <property type="entry name" value="GEO11084P1"/>
    <property type="match status" value="1"/>
</dbReference>
<dbReference type="FunFam" id="2.20.28.30:FF:000003">
    <property type="entry name" value="DNA-directed RNA polymerases I, II, and III subunit RPABC4"/>
    <property type="match status" value="1"/>
</dbReference>
<dbReference type="Gene3D" id="2.20.28.30">
    <property type="entry name" value="RNA polymerase ii, chain L"/>
    <property type="match status" value="1"/>
</dbReference>
<dbReference type="InterPro" id="IPR006591">
    <property type="entry name" value="RNAP_P/RPABC4"/>
</dbReference>
<keyword evidence="4" id="KW-0539">Nucleus</keyword>
<keyword evidence="7" id="KW-1185">Reference proteome</keyword>
<dbReference type="GO" id="GO:0008270">
    <property type="term" value="F:zinc ion binding"/>
    <property type="evidence" value="ECO:0007669"/>
    <property type="project" value="EnsemblFungi"/>
</dbReference>
<dbReference type="GO" id="GO:0003968">
    <property type="term" value="F:RNA-directed RNA polymerase activity"/>
    <property type="evidence" value="ECO:0007669"/>
    <property type="project" value="EnsemblFungi"/>
</dbReference>
<comment type="similarity">
    <text evidence="5">Belongs to the archaeal Rpo12/eukaryotic RPC10 RNA polymerase subunit family.</text>
</comment>
<accession>A0A0C7MZH5</accession>
<dbReference type="RefSeq" id="XP_022627223.1">
    <property type="nucleotide sequence ID" value="XM_022773726.1"/>
</dbReference>
<dbReference type="OrthoDB" id="5585087at2759"/>
<dbReference type="PANTHER" id="PTHR12056">
    <property type="entry name" value="DNA-DIRECTED RNA POLYMERASES I, II, AND III"/>
    <property type="match status" value="1"/>
</dbReference>
<evidence type="ECO:0000256" key="3">
    <source>
        <dbReference type="ARBA" id="ARBA00022833"/>
    </source>
</evidence>
<evidence type="ECO:0000313" key="6">
    <source>
        <dbReference type="EMBL" id="CEP60985.1"/>
    </source>
</evidence>
<dbReference type="HOGENOM" id="CLU_179456_0_1_1"/>
<dbReference type="GO" id="GO:0005736">
    <property type="term" value="C:RNA polymerase I complex"/>
    <property type="evidence" value="ECO:0007669"/>
    <property type="project" value="EnsemblFungi"/>
</dbReference>
<name>A0A0C7MZH5_9SACH</name>
<dbReference type="GO" id="GO:0006386">
    <property type="term" value="P:termination of RNA polymerase III transcription"/>
    <property type="evidence" value="ECO:0007669"/>
    <property type="project" value="EnsemblFungi"/>
</dbReference>
<dbReference type="GO" id="GO:0006361">
    <property type="term" value="P:transcription initiation at RNA polymerase I promoter"/>
    <property type="evidence" value="ECO:0007669"/>
    <property type="project" value="EnsemblFungi"/>
</dbReference>
<dbReference type="InterPro" id="IPR039747">
    <property type="entry name" value="RPABC4"/>
</dbReference>
<dbReference type="GO" id="GO:0006367">
    <property type="term" value="P:transcription initiation at RNA polymerase II promoter"/>
    <property type="evidence" value="ECO:0007669"/>
    <property type="project" value="EnsemblFungi"/>
</dbReference>
<dbReference type="AlphaFoldDB" id="A0A0C7MZH5"/>
<dbReference type="SMART" id="SM00659">
    <property type="entry name" value="RPOLCX"/>
    <property type="match status" value="1"/>
</dbReference>
<dbReference type="GO" id="GO:0005666">
    <property type="term" value="C:RNA polymerase III complex"/>
    <property type="evidence" value="ECO:0007669"/>
    <property type="project" value="EnsemblFungi"/>
</dbReference>
<dbReference type="SUPFAM" id="SSF63393">
    <property type="entry name" value="RNA polymerase subunits"/>
    <property type="match status" value="1"/>
</dbReference>
<dbReference type="GO" id="GO:0005665">
    <property type="term" value="C:RNA polymerase II, core complex"/>
    <property type="evidence" value="ECO:0007669"/>
    <property type="project" value="EnsemblFungi"/>
</dbReference>
<dbReference type="GO" id="GO:0006363">
    <property type="term" value="P:termination of RNA polymerase I transcription"/>
    <property type="evidence" value="ECO:0007669"/>
    <property type="project" value="EnsemblFungi"/>
</dbReference>
<dbReference type="GO" id="GO:0006384">
    <property type="term" value="P:transcription initiation at RNA polymerase III promoter"/>
    <property type="evidence" value="ECO:0007669"/>
    <property type="project" value="EnsemblFungi"/>
</dbReference>
<evidence type="ECO:0000256" key="5">
    <source>
        <dbReference type="ARBA" id="ARBA00025770"/>
    </source>
</evidence>
<evidence type="ECO:0000256" key="4">
    <source>
        <dbReference type="ARBA" id="ARBA00023242"/>
    </source>
</evidence>
<evidence type="ECO:0000256" key="2">
    <source>
        <dbReference type="ARBA" id="ARBA00022723"/>
    </source>
</evidence>
<dbReference type="GO" id="GO:0006362">
    <property type="term" value="P:transcription elongation by RNA polymerase I"/>
    <property type="evidence" value="ECO:0007669"/>
    <property type="project" value="EnsemblFungi"/>
</dbReference>
<dbReference type="Pfam" id="PF03604">
    <property type="entry name" value="Zn_ribbon_RPAB4"/>
    <property type="match status" value="1"/>
</dbReference>
<gene>
    <name evidence="6" type="ORF">LALA0_S02e04170g</name>
</gene>
<organism evidence="6 7">
    <name type="scientific">Lachancea lanzarotensis</name>
    <dbReference type="NCBI Taxonomy" id="1245769"/>
    <lineage>
        <taxon>Eukaryota</taxon>
        <taxon>Fungi</taxon>
        <taxon>Dikarya</taxon>
        <taxon>Ascomycota</taxon>
        <taxon>Saccharomycotina</taxon>
        <taxon>Saccharomycetes</taxon>
        <taxon>Saccharomycetales</taxon>
        <taxon>Saccharomycetaceae</taxon>
        <taxon>Lachancea</taxon>
    </lineage>
</organism>